<keyword evidence="4" id="KW-0479">Metal-binding</keyword>
<dbReference type="SUPFAM" id="SSF56634">
    <property type="entry name" value="Heme-dependent catalase-like"/>
    <property type="match status" value="1"/>
</dbReference>
<evidence type="ECO:0000256" key="7">
    <source>
        <dbReference type="SAM" id="MobiDB-lite"/>
    </source>
</evidence>
<evidence type="ECO:0000256" key="6">
    <source>
        <dbReference type="ARBA" id="ARBA00023004"/>
    </source>
</evidence>
<dbReference type="GO" id="GO:0005737">
    <property type="term" value="C:cytoplasm"/>
    <property type="evidence" value="ECO:0007669"/>
    <property type="project" value="TreeGrafter"/>
</dbReference>
<dbReference type="InterPro" id="IPR018028">
    <property type="entry name" value="Catalase"/>
</dbReference>
<dbReference type="InterPro" id="IPR010582">
    <property type="entry name" value="Catalase_immune_responsive"/>
</dbReference>
<dbReference type="GO" id="GO:0004096">
    <property type="term" value="F:catalase activity"/>
    <property type="evidence" value="ECO:0007669"/>
    <property type="project" value="InterPro"/>
</dbReference>
<dbReference type="Gene3D" id="2.40.180.10">
    <property type="entry name" value="Catalase core domain"/>
    <property type="match status" value="1"/>
</dbReference>
<comment type="caution">
    <text evidence="9">The sequence shown here is derived from an EMBL/GenBank/DDBJ whole genome shotgun (WGS) entry which is preliminary data.</text>
</comment>
<dbReference type="InterPro" id="IPR020835">
    <property type="entry name" value="Catalase_sf"/>
</dbReference>
<organism evidence="9 10">
    <name type="scientific">Streptomyces resistomycificus</name>
    <dbReference type="NCBI Taxonomy" id="67356"/>
    <lineage>
        <taxon>Bacteria</taxon>
        <taxon>Bacillati</taxon>
        <taxon>Actinomycetota</taxon>
        <taxon>Actinomycetes</taxon>
        <taxon>Kitasatosporales</taxon>
        <taxon>Streptomycetaceae</taxon>
        <taxon>Streptomyces</taxon>
        <taxon>Streptomyces aurantiacus group</taxon>
    </lineage>
</organism>
<evidence type="ECO:0000256" key="2">
    <source>
        <dbReference type="ARBA" id="ARBA00022559"/>
    </source>
</evidence>
<name>A0A0L8L497_9ACTN</name>
<feature type="region of interest" description="Disordered" evidence="7">
    <location>
        <begin position="1"/>
        <end position="63"/>
    </location>
</feature>
<dbReference type="Pfam" id="PF06628">
    <property type="entry name" value="Catalase-rel"/>
    <property type="match status" value="1"/>
</dbReference>
<sequence>MNAPKAAPVSNHGRDGLMASNSQGRAARNYEPNSYDGPAETGRPLSAPLAVDGWTGTHEAPLHTKDDDFFQAGELYRLMSQEERSRLVANIAGGLSQVSLDAVIEKNLTHFHAADPEYGRRVEEAVRALRED</sequence>
<dbReference type="eggNOG" id="COG0753">
    <property type="taxonomic scope" value="Bacteria"/>
</dbReference>
<dbReference type="GO" id="GO:0042542">
    <property type="term" value="P:response to hydrogen peroxide"/>
    <property type="evidence" value="ECO:0007669"/>
    <property type="project" value="TreeGrafter"/>
</dbReference>
<dbReference type="Proteomes" id="UP000037251">
    <property type="component" value="Unassembled WGS sequence"/>
</dbReference>
<keyword evidence="2" id="KW-0575">Peroxidase</keyword>
<dbReference type="GO" id="GO:0046872">
    <property type="term" value="F:metal ion binding"/>
    <property type="evidence" value="ECO:0007669"/>
    <property type="project" value="UniProtKB-KW"/>
</dbReference>
<evidence type="ECO:0000256" key="4">
    <source>
        <dbReference type="ARBA" id="ARBA00022723"/>
    </source>
</evidence>
<accession>A0A0L8L497</accession>
<dbReference type="AlphaFoldDB" id="A0A0L8L497"/>
<dbReference type="STRING" id="67356.AQJ84_01945"/>
<gene>
    <name evidence="9" type="ORF">ADK37_25415</name>
</gene>
<keyword evidence="6" id="KW-0408">Iron</keyword>
<dbReference type="GO" id="GO:0042744">
    <property type="term" value="P:hydrogen peroxide catabolic process"/>
    <property type="evidence" value="ECO:0007669"/>
    <property type="project" value="TreeGrafter"/>
</dbReference>
<dbReference type="PANTHER" id="PTHR11465:SF9">
    <property type="entry name" value="CATALASE"/>
    <property type="match status" value="1"/>
</dbReference>
<evidence type="ECO:0000313" key="9">
    <source>
        <dbReference type="EMBL" id="KOG32914.1"/>
    </source>
</evidence>
<keyword evidence="10" id="KW-1185">Reference proteome</keyword>
<comment type="similarity">
    <text evidence="1">Belongs to the catalase family.</text>
</comment>
<dbReference type="PANTHER" id="PTHR11465">
    <property type="entry name" value="CATALASE"/>
    <property type="match status" value="1"/>
</dbReference>
<evidence type="ECO:0000313" key="10">
    <source>
        <dbReference type="Proteomes" id="UP000037251"/>
    </source>
</evidence>
<evidence type="ECO:0000256" key="3">
    <source>
        <dbReference type="ARBA" id="ARBA00022617"/>
    </source>
</evidence>
<keyword evidence="5" id="KW-0560">Oxidoreductase</keyword>
<dbReference type="GO" id="GO:0020037">
    <property type="term" value="F:heme binding"/>
    <property type="evidence" value="ECO:0007669"/>
    <property type="project" value="InterPro"/>
</dbReference>
<keyword evidence="3" id="KW-0349">Heme</keyword>
<evidence type="ECO:0000259" key="8">
    <source>
        <dbReference type="Pfam" id="PF06628"/>
    </source>
</evidence>
<reference evidence="10" key="1">
    <citation type="submission" date="2015-07" db="EMBL/GenBank/DDBJ databases">
        <authorList>
            <person name="Ju K.-S."/>
            <person name="Doroghazi J.R."/>
            <person name="Metcalf W.W."/>
        </authorList>
    </citation>
    <scope>NUCLEOTIDE SEQUENCE [LARGE SCALE GENOMIC DNA]</scope>
    <source>
        <strain evidence="10">NRRL 2290</strain>
    </source>
</reference>
<dbReference type="PATRIC" id="fig|67356.5.peg.5426"/>
<evidence type="ECO:0000256" key="5">
    <source>
        <dbReference type="ARBA" id="ARBA00023002"/>
    </source>
</evidence>
<proteinExistence type="inferred from homology"/>
<evidence type="ECO:0000256" key="1">
    <source>
        <dbReference type="ARBA" id="ARBA00005329"/>
    </source>
</evidence>
<feature type="domain" description="Catalase immune-responsive" evidence="8">
    <location>
        <begin position="64"/>
        <end position="126"/>
    </location>
</feature>
<dbReference type="EMBL" id="LGUS01000178">
    <property type="protein sequence ID" value="KOG32914.1"/>
    <property type="molecule type" value="Genomic_DNA"/>
</dbReference>
<protein>
    <recommendedName>
        <fullName evidence="8">Catalase immune-responsive domain-containing protein</fullName>
    </recommendedName>
</protein>